<dbReference type="SUPFAM" id="SSF58038">
    <property type="entry name" value="SNARE fusion complex"/>
    <property type="match status" value="1"/>
</dbReference>
<dbReference type="InterPro" id="IPR015260">
    <property type="entry name" value="Syntaxin-6/10/61_N"/>
</dbReference>
<accession>A0A0C2WNF4</accession>
<evidence type="ECO:0000256" key="10">
    <source>
        <dbReference type="SAM" id="Phobius"/>
    </source>
</evidence>
<dbReference type="Gene3D" id="1.20.5.110">
    <property type="match status" value="1"/>
</dbReference>
<evidence type="ECO:0000256" key="6">
    <source>
        <dbReference type="ARBA" id="ARBA00023034"/>
    </source>
</evidence>
<evidence type="ECO:0000313" key="12">
    <source>
        <dbReference type="EMBL" id="KIL63132.1"/>
    </source>
</evidence>
<gene>
    <name evidence="12" type="ORF">M378DRAFT_80101</name>
</gene>
<keyword evidence="13" id="KW-1185">Reference proteome</keyword>
<evidence type="ECO:0000256" key="4">
    <source>
        <dbReference type="ARBA" id="ARBA00022927"/>
    </source>
</evidence>
<dbReference type="HOGENOM" id="CLU_061883_0_1_1"/>
<sequence>MSTDPYHVVQQEIQSSLQTGSQLLSSYKRIRSTAREDSEELIWARNELKATLTTLDADLEALEESVNVVETTGPRLFGLDESEVAKRRTYVSHVKKEIENMRAELAAHSHPTPPGRQHVDKSSYPLAEMDQGPREDHQAAWAMEEQQMMIREQDRTMESIAGTLSTLAQQAGLMGQELEEHHELLEDLEQNVDRTDSKLNDAMRRMRKFLRDSEEKGSGYCIIVLIIILAVLLLAVILI</sequence>
<reference evidence="12 13" key="1">
    <citation type="submission" date="2014-04" db="EMBL/GenBank/DDBJ databases">
        <title>Evolutionary Origins and Diversification of the Mycorrhizal Mutualists.</title>
        <authorList>
            <consortium name="DOE Joint Genome Institute"/>
            <consortium name="Mycorrhizal Genomics Consortium"/>
            <person name="Kohler A."/>
            <person name="Kuo A."/>
            <person name="Nagy L.G."/>
            <person name="Floudas D."/>
            <person name="Copeland A."/>
            <person name="Barry K.W."/>
            <person name="Cichocki N."/>
            <person name="Veneault-Fourrey C."/>
            <person name="LaButti K."/>
            <person name="Lindquist E.A."/>
            <person name="Lipzen A."/>
            <person name="Lundell T."/>
            <person name="Morin E."/>
            <person name="Murat C."/>
            <person name="Riley R."/>
            <person name="Ohm R."/>
            <person name="Sun H."/>
            <person name="Tunlid A."/>
            <person name="Henrissat B."/>
            <person name="Grigoriev I.V."/>
            <person name="Hibbett D.S."/>
            <person name="Martin F."/>
        </authorList>
    </citation>
    <scope>NUCLEOTIDE SEQUENCE [LARGE SCALE GENOMIC DNA]</scope>
    <source>
        <strain evidence="12 13">Koide BX008</strain>
    </source>
</reference>
<name>A0A0C2WNF4_AMAMK</name>
<feature type="coiled-coil region" evidence="9">
    <location>
        <begin position="171"/>
        <end position="205"/>
    </location>
</feature>
<dbReference type="FunFam" id="1.20.58.90:FF:000004">
    <property type="entry name" value="Syntaxin 10"/>
    <property type="match status" value="1"/>
</dbReference>
<dbReference type="FunCoup" id="A0A0C2WNF4">
    <property type="interactions" value="295"/>
</dbReference>
<evidence type="ECO:0000256" key="8">
    <source>
        <dbReference type="ARBA" id="ARBA00037801"/>
    </source>
</evidence>
<feature type="coiled-coil region" evidence="9">
    <location>
        <begin position="45"/>
        <end position="72"/>
    </location>
</feature>
<proteinExistence type="inferred from homology"/>
<dbReference type="Gene3D" id="1.20.58.90">
    <property type="match status" value="1"/>
</dbReference>
<dbReference type="GO" id="GO:0015031">
    <property type="term" value="P:protein transport"/>
    <property type="evidence" value="ECO:0007669"/>
    <property type="project" value="UniProtKB-KW"/>
</dbReference>
<dbReference type="InterPro" id="IPR010989">
    <property type="entry name" value="SNARE"/>
</dbReference>
<comment type="subcellular location">
    <subcellularLocation>
        <location evidence="8">Golgi apparatus</location>
        <location evidence="8">trans-Golgi network membrane</location>
        <topology evidence="8">Single-pass type IV membrane protein</topology>
    </subcellularLocation>
</comment>
<dbReference type="GO" id="GO:0005794">
    <property type="term" value="C:Golgi apparatus"/>
    <property type="evidence" value="ECO:0007669"/>
    <property type="project" value="UniProtKB-SubCell"/>
</dbReference>
<keyword evidence="7 10" id="KW-0472">Membrane</keyword>
<keyword evidence="6" id="KW-0333">Golgi apparatus</keyword>
<dbReference type="SMART" id="SM00397">
    <property type="entry name" value="t_SNARE"/>
    <property type="match status" value="1"/>
</dbReference>
<evidence type="ECO:0000313" key="13">
    <source>
        <dbReference type="Proteomes" id="UP000054549"/>
    </source>
</evidence>
<keyword evidence="5 10" id="KW-1133">Transmembrane helix</keyword>
<evidence type="ECO:0000256" key="9">
    <source>
        <dbReference type="SAM" id="Coils"/>
    </source>
</evidence>
<keyword evidence="4" id="KW-0653">Protein transport</keyword>
<evidence type="ECO:0000259" key="11">
    <source>
        <dbReference type="PROSITE" id="PS50192"/>
    </source>
</evidence>
<dbReference type="STRING" id="946122.A0A0C2WNF4"/>
<evidence type="ECO:0000256" key="7">
    <source>
        <dbReference type="ARBA" id="ARBA00023136"/>
    </source>
</evidence>
<dbReference type="Pfam" id="PF09177">
    <property type="entry name" value="STX6_10_61_N"/>
    <property type="match status" value="1"/>
</dbReference>
<evidence type="ECO:0000256" key="2">
    <source>
        <dbReference type="ARBA" id="ARBA00022448"/>
    </source>
</evidence>
<evidence type="ECO:0000256" key="1">
    <source>
        <dbReference type="ARBA" id="ARBA00009063"/>
    </source>
</evidence>
<keyword evidence="9" id="KW-0175">Coiled coil</keyword>
<dbReference type="InterPro" id="IPR000727">
    <property type="entry name" value="T_SNARE_dom"/>
</dbReference>
<organism evidence="12 13">
    <name type="scientific">Amanita muscaria (strain Koide BX008)</name>
    <dbReference type="NCBI Taxonomy" id="946122"/>
    <lineage>
        <taxon>Eukaryota</taxon>
        <taxon>Fungi</taxon>
        <taxon>Dikarya</taxon>
        <taxon>Basidiomycota</taxon>
        <taxon>Agaricomycotina</taxon>
        <taxon>Agaricomycetes</taxon>
        <taxon>Agaricomycetidae</taxon>
        <taxon>Agaricales</taxon>
        <taxon>Pluteineae</taxon>
        <taxon>Amanitaceae</taxon>
        <taxon>Amanita</taxon>
    </lineage>
</organism>
<comment type="similarity">
    <text evidence="1">Belongs to the syntaxin family.</text>
</comment>
<dbReference type="SUPFAM" id="SSF47661">
    <property type="entry name" value="t-snare proteins"/>
    <property type="match status" value="1"/>
</dbReference>
<keyword evidence="3 10" id="KW-0812">Transmembrane</keyword>
<dbReference type="EMBL" id="KN818262">
    <property type="protein sequence ID" value="KIL63132.1"/>
    <property type="molecule type" value="Genomic_DNA"/>
</dbReference>
<keyword evidence="2" id="KW-0813">Transport</keyword>
<dbReference type="GO" id="GO:0048193">
    <property type="term" value="P:Golgi vesicle transport"/>
    <property type="evidence" value="ECO:0007669"/>
    <property type="project" value="InterPro"/>
</dbReference>
<dbReference type="PROSITE" id="PS50192">
    <property type="entry name" value="T_SNARE"/>
    <property type="match status" value="1"/>
</dbReference>
<dbReference type="AlphaFoldDB" id="A0A0C2WNF4"/>
<feature type="domain" description="T-SNARE coiled-coil homology" evidence="11">
    <location>
        <begin position="147"/>
        <end position="209"/>
    </location>
</feature>
<dbReference type="Proteomes" id="UP000054549">
    <property type="component" value="Unassembled WGS sequence"/>
</dbReference>
<dbReference type="PANTHER" id="PTHR12791">
    <property type="entry name" value="GOLGI SNARE BET1-RELATED"/>
    <property type="match status" value="1"/>
</dbReference>
<dbReference type="GO" id="GO:0016020">
    <property type="term" value="C:membrane"/>
    <property type="evidence" value="ECO:0007669"/>
    <property type="project" value="InterPro"/>
</dbReference>
<protein>
    <recommendedName>
        <fullName evidence="11">t-SNARE coiled-coil homology domain-containing protein</fullName>
    </recommendedName>
</protein>
<feature type="transmembrane region" description="Helical" evidence="10">
    <location>
        <begin position="217"/>
        <end position="238"/>
    </location>
</feature>
<dbReference type="InParanoid" id="A0A0C2WNF4"/>
<evidence type="ECO:0000256" key="5">
    <source>
        <dbReference type="ARBA" id="ARBA00022989"/>
    </source>
</evidence>
<evidence type="ECO:0000256" key="3">
    <source>
        <dbReference type="ARBA" id="ARBA00022692"/>
    </source>
</evidence>
<dbReference type="Pfam" id="PF05739">
    <property type="entry name" value="SNARE"/>
    <property type="match status" value="1"/>
</dbReference>
<dbReference type="CDD" id="cd21442">
    <property type="entry name" value="SNARE_NTD_STX6-like"/>
    <property type="match status" value="1"/>
</dbReference>
<dbReference type="OrthoDB" id="546861at2759"/>